<evidence type="ECO:0000313" key="2">
    <source>
        <dbReference type="Proteomes" id="UP001315967"/>
    </source>
</evidence>
<reference evidence="1 2" key="1">
    <citation type="submission" date="2022-08" db="EMBL/GenBank/DDBJ databases">
        <title>Aerococcaceae sp. nov isolated from spoiled eye mask.</title>
        <authorList>
            <person name="Zhou G."/>
            <person name="Xie X.-B."/>
            <person name="Shi Q.-S."/>
            <person name="Wang Y.-S."/>
            <person name="Wen X."/>
            <person name="Peng H."/>
            <person name="Yang X.-J."/>
            <person name="Tao H.-B."/>
            <person name="Huang X.-M."/>
        </authorList>
    </citation>
    <scope>NUCLEOTIDE SEQUENCE [LARGE SCALE GENOMIC DNA]</scope>
    <source>
        <strain evidence="2">DM20194951</strain>
    </source>
</reference>
<name>A0ABY5P7Q9_9LACT</name>
<dbReference type="Pfam" id="PF16264">
    <property type="entry name" value="SatD"/>
    <property type="match status" value="1"/>
</dbReference>
<dbReference type="EMBL" id="CP102453">
    <property type="protein sequence ID" value="UUX34438.1"/>
    <property type="molecule type" value="Genomic_DNA"/>
</dbReference>
<dbReference type="InterPro" id="IPR032580">
    <property type="entry name" value="SatD"/>
</dbReference>
<sequence>MEKNYIVIMGDLVSSKQMLERGKVQNDLRHVLKHINQQYQSTIVADFMISLGDEFQGVIATPDSIFKIILEIENTLEPVKIRFGVGIGTITTDIYTNHSIEMDGSAYHRARQMLVALKEREGQYASPHTNIMLKTAGSNQAIDDLINSLLAANYAIKSRWTNRQKEVIQAYLSQKENQYQTAEYLQIAQPNVSKSLANAKFYTYHAGNKAITDYLTSEGVWPDE</sequence>
<gene>
    <name evidence="1" type="ORF">NRE15_01965</name>
</gene>
<proteinExistence type="predicted"/>
<accession>A0ABY5P7Q9</accession>
<dbReference type="RefSeq" id="WP_313793941.1">
    <property type="nucleotide sequence ID" value="NZ_CP102453.1"/>
</dbReference>
<dbReference type="Proteomes" id="UP001315967">
    <property type="component" value="Chromosome"/>
</dbReference>
<evidence type="ECO:0000313" key="1">
    <source>
        <dbReference type="EMBL" id="UUX34438.1"/>
    </source>
</evidence>
<protein>
    <submittedName>
        <fullName evidence="1">SatD family protein</fullName>
    </submittedName>
</protein>
<keyword evidence="2" id="KW-1185">Reference proteome</keyword>
<organism evidence="1 2">
    <name type="scientific">Fundicoccus culcitae</name>
    <dbReference type="NCBI Taxonomy" id="2969821"/>
    <lineage>
        <taxon>Bacteria</taxon>
        <taxon>Bacillati</taxon>
        <taxon>Bacillota</taxon>
        <taxon>Bacilli</taxon>
        <taxon>Lactobacillales</taxon>
        <taxon>Aerococcaceae</taxon>
        <taxon>Fundicoccus</taxon>
    </lineage>
</organism>